<sequence>MDAHEILFIIEQIDGVNYQRCVNSIRGLHIPNGYTAKVKTWKRGDGVNRLQIYNYILQQSDAKYKIYISENTYFSNKNFLLDMLEIFKADETVGLIGVSGIKQIPVLEDDQASTCRYGEYYYLDKSNRIQNCKYNQIASKYETVQSVSNIMLATQHDLLWREELPDMELYYNVSCSMEFIRQKLKVVVPKQLKPWTLDMDKSNSRGNCANFPASFYEKYAVYMNALIHKDRVKHLLYSFGNNSQIMPYCDMNPANKIFIGDRVYIDSNTLLKISDKLDHVPNIIIEDDCRIGRNCTLLATEKIHLEKHVNLSENVYITAYNYDYASVGIPVRQQKTDCAVNKITIGRGTRVEANVVIEGNVYIGRGCLIRANSVIRNNIPDYCVVEGSPSTVTTFFDIQLGKWTAVDGDKMLETLIEKRKNTRPVLTIGIPTFNRSYYLKKCLKSIYDEIGDDPLFEIFVSDNCSEDDTPSITKKYKGKYSNFRYSRNIVNLGPKKNFKIIWENAIGEYVIVLGDDDYFSPDTIYNLVHCIYSHRDSSIISLLGYNDNVFKVFHGRGINEFIRKVSFITTYISALVMRRDLFEQVDNKDKFCDTLLEQVYMQLSILEKNPNFSILYGAIFKKDSGESVFSNKKIDNNSKENLCRVFIQEYFDILNSFLGHGLDLNTLHMDKKNVLENMILPWLNIIKNRETRWKIDNNIMEIYSKYYKDEPYYEEGKEIMKKF</sequence>
<dbReference type="Gene3D" id="2.160.10.10">
    <property type="entry name" value="Hexapeptide repeat proteins"/>
    <property type="match status" value="1"/>
</dbReference>
<dbReference type="InterPro" id="IPR029044">
    <property type="entry name" value="Nucleotide-diphossugar_trans"/>
</dbReference>
<feature type="domain" description="Glycosyltransferase 2-like" evidence="1">
    <location>
        <begin position="427"/>
        <end position="558"/>
    </location>
</feature>
<dbReference type="InterPro" id="IPR011004">
    <property type="entry name" value="Trimer_LpxA-like_sf"/>
</dbReference>
<dbReference type="PANTHER" id="PTHR23416">
    <property type="entry name" value="SIALIC ACID SYNTHASE-RELATED"/>
    <property type="match status" value="1"/>
</dbReference>
<dbReference type="EMBL" id="JAUSUE010000031">
    <property type="protein sequence ID" value="MDQ0205142.1"/>
    <property type="molecule type" value="Genomic_DNA"/>
</dbReference>
<feature type="domain" description="Streptomycin biosynthesis protein StrF" evidence="2">
    <location>
        <begin position="8"/>
        <end position="199"/>
    </location>
</feature>
<comment type="caution">
    <text evidence="3">The sequence shown here is derived from an EMBL/GenBank/DDBJ whole genome shotgun (WGS) entry which is preliminary data.</text>
</comment>
<evidence type="ECO:0000259" key="1">
    <source>
        <dbReference type="Pfam" id="PF00535"/>
    </source>
</evidence>
<evidence type="ECO:0000259" key="2">
    <source>
        <dbReference type="Pfam" id="PF13712"/>
    </source>
</evidence>
<evidence type="ECO:0000313" key="4">
    <source>
        <dbReference type="Proteomes" id="UP001239167"/>
    </source>
</evidence>
<dbReference type="Pfam" id="PF14602">
    <property type="entry name" value="Hexapep_2"/>
    <property type="match status" value="1"/>
</dbReference>
<gene>
    <name evidence="3" type="ORF">J2S01_002882</name>
</gene>
<dbReference type="Pfam" id="PF00535">
    <property type="entry name" value="Glycos_transf_2"/>
    <property type="match status" value="1"/>
</dbReference>
<dbReference type="CDD" id="cd04647">
    <property type="entry name" value="LbH_MAT_like"/>
    <property type="match status" value="1"/>
</dbReference>
<reference evidence="3 4" key="1">
    <citation type="submission" date="2023-07" db="EMBL/GenBank/DDBJ databases">
        <title>Genomic Encyclopedia of Type Strains, Phase IV (KMG-IV): sequencing the most valuable type-strain genomes for metagenomic binning, comparative biology and taxonomic classification.</title>
        <authorList>
            <person name="Goeker M."/>
        </authorList>
    </citation>
    <scope>NUCLEOTIDE SEQUENCE [LARGE SCALE GENOMIC DNA]</scope>
    <source>
        <strain evidence="3 4">DSM 16980</strain>
    </source>
</reference>
<protein>
    <submittedName>
        <fullName evidence="3">Acetyltransferase-like isoleucine patch superfamily enzyme/glycosyltransferase involved in cell wall biosynthesis</fullName>
    </submittedName>
</protein>
<dbReference type="Proteomes" id="UP001239167">
    <property type="component" value="Unassembled WGS sequence"/>
</dbReference>
<dbReference type="SUPFAM" id="SSF53448">
    <property type="entry name" value="Nucleotide-diphospho-sugar transferases"/>
    <property type="match status" value="1"/>
</dbReference>
<proteinExistence type="predicted"/>
<keyword evidence="4" id="KW-1185">Reference proteome</keyword>
<dbReference type="RefSeq" id="WP_307225365.1">
    <property type="nucleotide sequence ID" value="NZ_CP116940.1"/>
</dbReference>
<name>A0ABT9YBF3_9FIRM</name>
<dbReference type="Pfam" id="PF00132">
    <property type="entry name" value="Hexapep"/>
    <property type="match status" value="1"/>
</dbReference>
<dbReference type="InterPro" id="IPR051159">
    <property type="entry name" value="Hexapeptide_acetyltransf"/>
</dbReference>
<dbReference type="SUPFAM" id="SSF51161">
    <property type="entry name" value="Trimeric LpxA-like enzymes"/>
    <property type="match status" value="1"/>
</dbReference>
<organism evidence="3 4">
    <name type="scientific">Pectinatus haikarae</name>
    <dbReference type="NCBI Taxonomy" id="349096"/>
    <lineage>
        <taxon>Bacteria</taxon>
        <taxon>Bacillati</taxon>
        <taxon>Bacillota</taxon>
        <taxon>Negativicutes</taxon>
        <taxon>Selenomonadales</taxon>
        <taxon>Selenomonadaceae</taxon>
        <taxon>Pectinatus</taxon>
    </lineage>
</organism>
<dbReference type="CDD" id="cd00761">
    <property type="entry name" value="Glyco_tranf_GTA_type"/>
    <property type="match status" value="1"/>
</dbReference>
<dbReference type="InterPro" id="IPR059123">
    <property type="entry name" value="StrF_dom"/>
</dbReference>
<evidence type="ECO:0000313" key="3">
    <source>
        <dbReference type="EMBL" id="MDQ0205142.1"/>
    </source>
</evidence>
<dbReference type="Gene3D" id="3.90.550.10">
    <property type="entry name" value="Spore Coat Polysaccharide Biosynthesis Protein SpsA, Chain A"/>
    <property type="match status" value="2"/>
</dbReference>
<dbReference type="InterPro" id="IPR001173">
    <property type="entry name" value="Glyco_trans_2-like"/>
</dbReference>
<dbReference type="Pfam" id="PF13712">
    <property type="entry name" value="Glyco_tranf_2_5"/>
    <property type="match status" value="1"/>
</dbReference>
<dbReference type="InterPro" id="IPR001451">
    <property type="entry name" value="Hexapep"/>
</dbReference>
<accession>A0ABT9YBF3</accession>